<dbReference type="RefSeq" id="WP_256311332.1">
    <property type="nucleotide sequence ID" value="NZ_JANGAC010000006.1"/>
</dbReference>
<keyword evidence="3" id="KW-1185">Reference proteome</keyword>
<reference evidence="2 3" key="1">
    <citation type="submission" date="2022-06" db="EMBL/GenBank/DDBJ databases">
        <title>Isolation of gut microbiota from human fecal samples.</title>
        <authorList>
            <person name="Pamer E.G."/>
            <person name="Barat B."/>
            <person name="Waligurski E."/>
            <person name="Medina S."/>
            <person name="Paddock L."/>
            <person name="Mostad J."/>
        </authorList>
    </citation>
    <scope>NUCLEOTIDE SEQUENCE [LARGE SCALE GENOMIC DNA]</scope>
    <source>
        <strain evidence="2 3">DFI.7.95</strain>
    </source>
</reference>
<dbReference type="CDD" id="cd04301">
    <property type="entry name" value="NAT_SF"/>
    <property type="match status" value="1"/>
</dbReference>
<dbReference type="Gene3D" id="3.40.630.30">
    <property type="match status" value="1"/>
</dbReference>
<organism evidence="2 3">
    <name type="scientific">Tissierella carlieri</name>
    <dbReference type="NCBI Taxonomy" id="689904"/>
    <lineage>
        <taxon>Bacteria</taxon>
        <taxon>Bacillati</taxon>
        <taxon>Bacillota</taxon>
        <taxon>Tissierellia</taxon>
        <taxon>Tissierellales</taxon>
        <taxon>Tissierellaceae</taxon>
        <taxon>Tissierella</taxon>
    </lineage>
</organism>
<protein>
    <submittedName>
        <fullName evidence="2">GNAT family N-acetyltransferase</fullName>
    </submittedName>
</protein>
<dbReference type="InterPro" id="IPR027365">
    <property type="entry name" value="GNAT_acetyltra_YdfB-like"/>
</dbReference>
<dbReference type="SUPFAM" id="SSF55729">
    <property type="entry name" value="Acyl-CoA N-acyltransferases (Nat)"/>
    <property type="match status" value="1"/>
</dbReference>
<dbReference type="Proteomes" id="UP001524478">
    <property type="component" value="Unassembled WGS sequence"/>
</dbReference>
<name>A0ABT1SA36_9FIRM</name>
<dbReference type="InterPro" id="IPR016181">
    <property type="entry name" value="Acyl_CoA_acyltransferase"/>
</dbReference>
<sequence>MIKVDGLKIINYKKVTNDWSPSFSGIVSGECKGNLWVDNIENPNIAIAESYAVGTGRFNNIIPIDIYVEEEHRNKGLGLILTRELVNECIKIGVTVQWDCMESNSPSRRLAEKAGFKFIKQDEVYWFDI</sequence>
<dbReference type="Pfam" id="PF12746">
    <property type="entry name" value="GNAT_acetyltran"/>
    <property type="match status" value="1"/>
</dbReference>
<feature type="domain" description="N-acetyltransferase" evidence="1">
    <location>
        <begin position="1"/>
        <end position="129"/>
    </location>
</feature>
<evidence type="ECO:0000259" key="1">
    <source>
        <dbReference type="PROSITE" id="PS51186"/>
    </source>
</evidence>
<accession>A0ABT1SA36</accession>
<dbReference type="PANTHER" id="PTHR31143">
    <property type="match status" value="1"/>
</dbReference>
<proteinExistence type="predicted"/>
<evidence type="ECO:0000313" key="3">
    <source>
        <dbReference type="Proteomes" id="UP001524478"/>
    </source>
</evidence>
<dbReference type="PROSITE" id="PS51186">
    <property type="entry name" value="GNAT"/>
    <property type="match status" value="1"/>
</dbReference>
<comment type="caution">
    <text evidence="2">The sequence shown here is derived from an EMBL/GenBank/DDBJ whole genome shotgun (WGS) entry which is preliminary data.</text>
</comment>
<dbReference type="EMBL" id="JANGAC010000006">
    <property type="protein sequence ID" value="MCQ4923331.1"/>
    <property type="molecule type" value="Genomic_DNA"/>
</dbReference>
<evidence type="ECO:0000313" key="2">
    <source>
        <dbReference type="EMBL" id="MCQ4923331.1"/>
    </source>
</evidence>
<gene>
    <name evidence="2" type="ORF">NE686_09560</name>
</gene>
<dbReference type="PANTHER" id="PTHR31143:SF2">
    <property type="entry name" value="FR47-LIKE DOMAIN-CONTAINING PROTEIN-RELATED"/>
    <property type="match status" value="1"/>
</dbReference>
<dbReference type="InterPro" id="IPR000182">
    <property type="entry name" value="GNAT_dom"/>
</dbReference>